<feature type="domain" description="Solute-binding protein family 5" evidence="5">
    <location>
        <begin position="122"/>
        <end position="502"/>
    </location>
</feature>
<comment type="similarity">
    <text evidence="2">Belongs to the bacterial solute-binding protein 5 family.</text>
</comment>
<evidence type="ECO:0000313" key="7">
    <source>
        <dbReference type="Proteomes" id="UP000182258"/>
    </source>
</evidence>
<reference evidence="6 7" key="1">
    <citation type="submission" date="2016-10" db="EMBL/GenBank/DDBJ databases">
        <authorList>
            <person name="de Groot N.N."/>
        </authorList>
    </citation>
    <scope>NUCLEOTIDE SEQUENCE [LARGE SCALE GENOMIC DNA]</scope>
    <source>
        <strain evidence="6 7">CGMCC 1.10210</strain>
    </source>
</reference>
<evidence type="ECO:0000256" key="2">
    <source>
        <dbReference type="ARBA" id="ARBA00005695"/>
    </source>
</evidence>
<dbReference type="AlphaFoldDB" id="A0A1I1MPY5"/>
<gene>
    <name evidence="6" type="ORF">SAMN04488059_11293</name>
</gene>
<dbReference type="GO" id="GO:1904680">
    <property type="term" value="F:peptide transmembrane transporter activity"/>
    <property type="evidence" value="ECO:0007669"/>
    <property type="project" value="TreeGrafter"/>
</dbReference>
<sequence length="582" mass="63400">MSIESFEQGDELPVWAITRLLARVEPQTGSSRRGNSRKGNRQKDEIMTFKLTRRAALQGMLAGTAALTTMRALPAWAQAKGGTLTVGLTYEIDTMNPYSTGFLGDAQAAVIEGLIAPDGEAKYVPVLATEVPAIENGGIVVSDDGKTMQITYKLREGVKWHDGTPFTSADVKYTWEAVKDPAFIAESKDGSSEVEGIDTPDELTVIVNYNTILPTFAATLFTFGIMPKHLLEGTDLNTSTYNETPVGTGPFKVNEFVRGQYVETVRNDDYWKTAENGDKLPYLDSIIFKMIPDTNTLITQLKSGEVNMVVSTPYSQASQVQGIEGIEIIQGPQLSWQHLDFNFKRPSLADLNVRKAIAMGIDRNVIIKAQGGFPKAIKSPVVPVFDFYDDSTPVLAFDVAAANAMLDEAGYVAGGDGIREKDGERLSYAFMVQAGRADDELAQQVIIAQLKAIGIEATANNQTGVAYREARYNGGYDLIYGRWITSANPVYHDFWGTGGANNGQSYSNPDLDAAMAEFESTLDPAERKVAASKFQAILAEDLPTISLVNNVALIAKPVALKNFIPNPTNMTNFVDTAAWYVE</sequence>
<accession>A0A1I1MPY5</accession>
<dbReference type="PIRSF" id="PIRSF002741">
    <property type="entry name" value="MppA"/>
    <property type="match status" value="1"/>
</dbReference>
<name>A0A1I1MPY5_9HYPH</name>
<comment type="subcellular location">
    <subcellularLocation>
        <location evidence="1">Periplasm</location>
    </subcellularLocation>
</comment>
<dbReference type="PANTHER" id="PTHR30290">
    <property type="entry name" value="PERIPLASMIC BINDING COMPONENT OF ABC TRANSPORTER"/>
    <property type="match status" value="1"/>
</dbReference>
<dbReference type="InterPro" id="IPR006311">
    <property type="entry name" value="TAT_signal"/>
</dbReference>
<dbReference type="EMBL" id="FOMB01000012">
    <property type="protein sequence ID" value="SFC84663.1"/>
    <property type="molecule type" value="Genomic_DNA"/>
</dbReference>
<proteinExistence type="inferred from homology"/>
<evidence type="ECO:0000259" key="5">
    <source>
        <dbReference type="Pfam" id="PF00496"/>
    </source>
</evidence>
<dbReference type="Proteomes" id="UP000182258">
    <property type="component" value="Unassembled WGS sequence"/>
</dbReference>
<dbReference type="PANTHER" id="PTHR30290:SF9">
    <property type="entry name" value="OLIGOPEPTIDE-BINDING PROTEIN APPA"/>
    <property type="match status" value="1"/>
</dbReference>
<dbReference type="SUPFAM" id="SSF53850">
    <property type="entry name" value="Periplasmic binding protein-like II"/>
    <property type="match status" value="1"/>
</dbReference>
<keyword evidence="4" id="KW-0732">Signal</keyword>
<evidence type="ECO:0000256" key="3">
    <source>
        <dbReference type="ARBA" id="ARBA00022448"/>
    </source>
</evidence>
<dbReference type="InterPro" id="IPR039424">
    <property type="entry name" value="SBP_5"/>
</dbReference>
<evidence type="ECO:0000256" key="1">
    <source>
        <dbReference type="ARBA" id="ARBA00004418"/>
    </source>
</evidence>
<protein>
    <submittedName>
        <fullName evidence="6">Peptide/nickel transport system substrate-binding protein</fullName>
    </submittedName>
</protein>
<keyword evidence="3" id="KW-0813">Transport</keyword>
<dbReference type="InterPro" id="IPR030678">
    <property type="entry name" value="Peptide/Ni-bd"/>
</dbReference>
<dbReference type="PROSITE" id="PS51318">
    <property type="entry name" value="TAT"/>
    <property type="match status" value="1"/>
</dbReference>
<dbReference type="CDD" id="cd08513">
    <property type="entry name" value="PBP2_thermophilic_Hb8_like"/>
    <property type="match status" value="1"/>
</dbReference>
<dbReference type="InterPro" id="IPR000914">
    <property type="entry name" value="SBP_5_dom"/>
</dbReference>
<dbReference type="GO" id="GO:0015833">
    <property type="term" value="P:peptide transport"/>
    <property type="evidence" value="ECO:0007669"/>
    <property type="project" value="TreeGrafter"/>
</dbReference>
<dbReference type="GO" id="GO:0030288">
    <property type="term" value="C:outer membrane-bounded periplasmic space"/>
    <property type="evidence" value="ECO:0007669"/>
    <property type="project" value="UniProtKB-ARBA"/>
</dbReference>
<dbReference type="Gene3D" id="3.40.190.10">
    <property type="entry name" value="Periplasmic binding protein-like II"/>
    <property type="match status" value="1"/>
</dbReference>
<dbReference type="Pfam" id="PF00496">
    <property type="entry name" value="SBP_bac_5"/>
    <property type="match status" value="1"/>
</dbReference>
<dbReference type="STRING" id="728005.SAMN04488059_11293"/>
<dbReference type="GO" id="GO:0043190">
    <property type="term" value="C:ATP-binding cassette (ABC) transporter complex"/>
    <property type="evidence" value="ECO:0007669"/>
    <property type="project" value="InterPro"/>
</dbReference>
<organism evidence="6 7">
    <name type="scientific">Devosia psychrophila</name>
    <dbReference type="NCBI Taxonomy" id="728005"/>
    <lineage>
        <taxon>Bacteria</taxon>
        <taxon>Pseudomonadati</taxon>
        <taxon>Pseudomonadota</taxon>
        <taxon>Alphaproteobacteria</taxon>
        <taxon>Hyphomicrobiales</taxon>
        <taxon>Devosiaceae</taxon>
        <taxon>Devosia</taxon>
    </lineage>
</organism>
<dbReference type="Gene3D" id="3.10.105.10">
    <property type="entry name" value="Dipeptide-binding Protein, Domain 3"/>
    <property type="match status" value="1"/>
</dbReference>
<evidence type="ECO:0000256" key="4">
    <source>
        <dbReference type="ARBA" id="ARBA00022729"/>
    </source>
</evidence>
<evidence type="ECO:0000313" key="6">
    <source>
        <dbReference type="EMBL" id="SFC84663.1"/>
    </source>
</evidence>